<dbReference type="InterPro" id="IPR036938">
    <property type="entry name" value="PAP2/HPO_sf"/>
</dbReference>
<dbReference type="EMBL" id="CP002160">
    <property type="protein sequence ID" value="ADL50280.1"/>
    <property type="molecule type" value="Genomic_DNA"/>
</dbReference>
<evidence type="ECO:0000256" key="3">
    <source>
        <dbReference type="ARBA" id="ARBA00022692"/>
    </source>
</evidence>
<accession>D9SQZ2</accession>
<evidence type="ECO:0000256" key="1">
    <source>
        <dbReference type="ARBA" id="ARBA00004651"/>
    </source>
</evidence>
<dbReference type="AlphaFoldDB" id="D9SQZ2"/>
<dbReference type="Gene3D" id="1.20.144.10">
    <property type="entry name" value="Phosphatidic acid phosphatase type 2/haloperoxidase"/>
    <property type="match status" value="2"/>
</dbReference>
<dbReference type="GO" id="GO:0016787">
    <property type="term" value="F:hydrolase activity"/>
    <property type="evidence" value="ECO:0007669"/>
    <property type="project" value="UniProtKB-KW"/>
</dbReference>
<comment type="subcellular location">
    <subcellularLocation>
        <location evidence="1">Cell membrane</location>
        <topology evidence="1">Multi-pass membrane protein</topology>
    </subcellularLocation>
</comment>
<dbReference type="eggNOG" id="COG0671">
    <property type="taxonomic scope" value="Bacteria"/>
</dbReference>
<dbReference type="Proteomes" id="UP000002730">
    <property type="component" value="Chromosome"/>
</dbReference>
<feature type="transmembrane region" description="Helical" evidence="7">
    <location>
        <begin position="149"/>
        <end position="167"/>
    </location>
</feature>
<dbReference type="OrthoDB" id="9789113at2"/>
<feature type="transmembrane region" description="Helical" evidence="7">
    <location>
        <begin position="125"/>
        <end position="143"/>
    </location>
</feature>
<keyword evidence="4" id="KW-0378">Hydrolase</keyword>
<evidence type="ECO:0000256" key="6">
    <source>
        <dbReference type="ARBA" id="ARBA00023136"/>
    </source>
</evidence>
<sequence length="182" mass="19968">MLQAINQFDNSILWFIRDHLQSAVMDKLMIAISALGNVGIIWIVIGILLAISKKYRKIGLVMLSALLLGALLGEGLLKNLVQRPRPSGFELIVKKPSSYSFPSGHTTAAFASAMILSHYFKKYQIGIYTFAVLIAFSRLYLCVHYPTDVLGGMILGTTAALIVLTVVKNLDKKKNIGLSSNL</sequence>
<dbReference type="GO" id="GO:0005886">
    <property type="term" value="C:plasma membrane"/>
    <property type="evidence" value="ECO:0007669"/>
    <property type="project" value="UniProtKB-SubCell"/>
</dbReference>
<dbReference type="SUPFAM" id="SSF48317">
    <property type="entry name" value="Acid phosphatase/Vanadium-dependent haloperoxidase"/>
    <property type="match status" value="1"/>
</dbReference>
<gene>
    <name evidence="9" type="ordered locus">Clocel_0505</name>
</gene>
<dbReference type="InterPro" id="IPR000326">
    <property type="entry name" value="PAP2/HPO"/>
</dbReference>
<proteinExistence type="predicted"/>
<dbReference type="KEGG" id="ccb:Clocel_0505"/>
<feature type="transmembrane region" description="Helical" evidence="7">
    <location>
        <begin position="28"/>
        <end position="51"/>
    </location>
</feature>
<dbReference type="Pfam" id="PF01569">
    <property type="entry name" value="PAP2"/>
    <property type="match status" value="1"/>
</dbReference>
<evidence type="ECO:0000256" key="7">
    <source>
        <dbReference type="SAM" id="Phobius"/>
    </source>
</evidence>
<reference evidence="9 10" key="1">
    <citation type="submission" date="2010-08" db="EMBL/GenBank/DDBJ databases">
        <title>Complete sequence of Clostridium cellulovorans 743B.</title>
        <authorList>
            <consortium name="US DOE Joint Genome Institute"/>
            <person name="Lucas S."/>
            <person name="Copeland A."/>
            <person name="Lapidus A."/>
            <person name="Cheng J.-F."/>
            <person name="Bruce D."/>
            <person name="Goodwin L."/>
            <person name="Pitluck S."/>
            <person name="Chertkov O."/>
            <person name="Detter J.C."/>
            <person name="Han C."/>
            <person name="Tapia R."/>
            <person name="Land M."/>
            <person name="Hauser L."/>
            <person name="Chang Y.-J."/>
            <person name="Jeffries C."/>
            <person name="Kyrpides N."/>
            <person name="Ivanova N."/>
            <person name="Mikhailova N."/>
            <person name="Hemme C.L."/>
            <person name="Woyke T."/>
        </authorList>
    </citation>
    <scope>NUCLEOTIDE SEQUENCE [LARGE SCALE GENOMIC DNA]</scope>
    <source>
        <strain evidence="10">ATCC 35296 / DSM 3052 / OCM 3 / 743B</strain>
    </source>
</reference>
<keyword evidence="5 7" id="KW-1133">Transmembrane helix</keyword>
<keyword evidence="6 7" id="KW-0472">Membrane</keyword>
<keyword evidence="10" id="KW-1185">Reference proteome</keyword>
<evidence type="ECO:0000259" key="8">
    <source>
        <dbReference type="SMART" id="SM00014"/>
    </source>
</evidence>
<dbReference type="RefSeq" id="WP_010074949.1">
    <property type="nucleotide sequence ID" value="NC_014393.1"/>
</dbReference>
<evidence type="ECO:0000256" key="2">
    <source>
        <dbReference type="ARBA" id="ARBA00022475"/>
    </source>
</evidence>
<organism evidence="9 10">
    <name type="scientific">Clostridium cellulovorans (strain ATCC 35296 / DSM 3052 / OCM 3 / 743B)</name>
    <dbReference type="NCBI Taxonomy" id="573061"/>
    <lineage>
        <taxon>Bacteria</taxon>
        <taxon>Bacillati</taxon>
        <taxon>Bacillota</taxon>
        <taxon>Clostridia</taxon>
        <taxon>Eubacteriales</taxon>
        <taxon>Clostridiaceae</taxon>
        <taxon>Clostridium</taxon>
    </lineage>
</organism>
<dbReference type="HOGENOM" id="CLU_072573_10_3_9"/>
<dbReference type="STRING" id="573061.Clocel_0505"/>
<dbReference type="SMART" id="SM00014">
    <property type="entry name" value="acidPPc"/>
    <property type="match status" value="1"/>
</dbReference>
<evidence type="ECO:0000313" key="9">
    <source>
        <dbReference type="EMBL" id="ADL50280.1"/>
    </source>
</evidence>
<dbReference type="PANTHER" id="PTHR14969">
    <property type="entry name" value="SPHINGOSINE-1-PHOSPHATE PHOSPHOHYDROLASE"/>
    <property type="match status" value="1"/>
</dbReference>
<name>D9SQZ2_CLOC7</name>
<protein>
    <submittedName>
        <fullName evidence="9">Phosphoesterase PA-phosphatase related</fullName>
    </submittedName>
</protein>
<keyword evidence="3 7" id="KW-0812">Transmembrane</keyword>
<evidence type="ECO:0000256" key="4">
    <source>
        <dbReference type="ARBA" id="ARBA00022801"/>
    </source>
</evidence>
<feature type="domain" description="Phosphatidic acid phosphatase type 2/haloperoxidase" evidence="8">
    <location>
        <begin position="58"/>
        <end position="164"/>
    </location>
</feature>
<keyword evidence="2" id="KW-1003">Cell membrane</keyword>
<feature type="transmembrane region" description="Helical" evidence="7">
    <location>
        <begin position="58"/>
        <end position="77"/>
    </location>
</feature>
<dbReference type="CDD" id="cd03392">
    <property type="entry name" value="PAP2_like_2"/>
    <property type="match status" value="1"/>
</dbReference>
<dbReference type="PANTHER" id="PTHR14969:SF62">
    <property type="entry name" value="DECAPRENYLPHOSPHORYL-5-PHOSPHORIBOSE PHOSPHATASE RV3807C-RELATED"/>
    <property type="match status" value="1"/>
</dbReference>
<evidence type="ECO:0000313" key="10">
    <source>
        <dbReference type="Proteomes" id="UP000002730"/>
    </source>
</evidence>
<evidence type="ECO:0000256" key="5">
    <source>
        <dbReference type="ARBA" id="ARBA00022989"/>
    </source>
</evidence>